<sequence length="299" mass="33946">MEAFDKLKVALTQAPIVRGSDWSWLFEIMCDASNYAVEAALAQREGKIPYVIDYASKTLDGSQSNYTTTEKELLAIVFALDKFQAYLLGSMVVVFGNISKKDEIPQQTMLFCDIFYVWGIDFMGPFPNSNGFLYILLVVDYMSKWVKAIPTRTDDANVVLSFVRNNIICCFGSPRAIMSDQGSHFCNKRMTGLMKKYGIIHKVATPYHPQTNGQAEVFNREIKRILEKTTKPHRKDWSAKLTDALWAYRTAYKTPIGMIPFRLVYGKAFHLLVEIEHKAYSAVKECNSSLGGELKESYS</sequence>
<dbReference type="InterPro" id="IPR043502">
    <property type="entry name" value="DNA/RNA_pol_sf"/>
</dbReference>
<dbReference type="InterPro" id="IPR012337">
    <property type="entry name" value="RNaseH-like_sf"/>
</dbReference>
<reference evidence="3" key="1">
    <citation type="journal article" date="2016" name="Nat. Genet.">
        <title>The genome sequences of Arachis duranensis and Arachis ipaensis, the diploid ancestors of cultivated peanut.</title>
        <authorList>
            <person name="Bertioli D.J."/>
            <person name="Cannon S.B."/>
            <person name="Froenicke L."/>
            <person name="Huang G."/>
            <person name="Farmer A.D."/>
            <person name="Cannon E.K."/>
            <person name="Liu X."/>
            <person name="Gao D."/>
            <person name="Clevenger J."/>
            <person name="Dash S."/>
            <person name="Ren L."/>
            <person name="Moretzsohn M.C."/>
            <person name="Shirasawa K."/>
            <person name="Huang W."/>
            <person name="Vidigal B."/>
            <person name="Abernathy B."/>
            <person name="Chu Y."/>
            <person name="Niederhuth C.E."/>
            <person name="Umale P."/>
            <person name="Araujo A.C."/>
            <person name="Kozik A."/>
            <person name="Kim K.D."/>
            <person name="Burow M.D."/>
            <person name="Varshney R.K."/>
            <person name="Wang X."/>
            <person name="Zhang X."/>
            <person name="Barkley N."/>
            <person name="Guimaraes P.M."/>
            <person name="Isobe S."/>
            <person name="Guo B."/>
            <person name="Liao B."/>
            <person name="Stalker H.T."/>
            <person name="Schmitz R.J."/>
            <person name="Scheffler B.E."/>
            <person name="Leal-Bertioli S.C."/>
            <person name="Xun X."/>
            <person name="Jackson S.A."/>
            <person name="Michelmore R."/>
            <person name="Ozias-Akins P."/>
        </authorList>
    </citation>
    <scope>NUCLEOTIDE SEQUENCE [LARGE SCALE GENOMIC DNA]</scope>
    <source>
        <strain evidence="3">cv. V14167</strain>
    </source>
</reference>
<name>A0A6P4DLC1_ARADU</name>
<dbReference type="AlphaFoldDB" id="A0A6P4DLC1"/>
<dbReference type="GO" id="GO:0015074">
    <property type="term" value="P:DNA integration"/>
    <property type="evidence" value="ECO:0007669"/>
    <property type="project" value="InterPro"/>
</dbReference>
<dbReference type="Gene3D" id="3.10.20.370">
    <property type="match status" value="1"/>
</dbReference>
<dbReference type="Pfam" id="PF00665">
    <property type="entry name" value="rve"/>
    <property type="match status" value="1"/>
</dbReference>
<keyword evidence="1" id="KW-0511">Multifunctional enzyme</keyword>
<dbReference type="GeneID" id="107493665"/>
<dbReference type="Pfam" id="PF17919">
    <property type="entry name" value="RT_RNaseH_2"/>
    <property type="match status" value="1"/>
</dbReference>
<dbReference type="Proteomes" id="UP000515211">
    <property type="component" value="Chromosome 6"/>
</dbReference>
<gene>
    <name evidence="4" type="primary">LOC107493665</name>
</gene>
<reference evidence="4" key="2">
    <citation type="submission" date="2025-08" db="UniProtKB">
        <authorList>
            <consortium name="RefSeq"/>
        </authorList>
    </citation>
    <scope>IDENTIFICATION</scope>
    <source>
        <tissue evidence="4">Whole plant</tissue>
    </source>
</reference>
<dbReference type="RefSeq" id="XP_015970209.1">
    <property type="nucleotide sequence ID" value="XM_016114723.1"/>
</dbReference>
<accession>A0A6P4DLC1</accession>
<protein>
    <submittedName>
        <fullName evidence="4">Uncharacterized protein LOC107493665</fullName>
    </submittedName>
</protein>
<dbReference type="SUPFAM" id="SSF53098">
    <property type="entry name" value="Ribonuclease H-like"/>
    <property type="match status" value="1"/>
</dbReference>
<dbReference type="PANTHER" id="PTHR37984">
    <property type="entry name" value="PROTEIN CBG26694"/>
    <property type="match status" value="1"/>
</dbReference>
<dbReference type="InterPro" id="IPR036397">
    <property type="entry name" value="RNaseH_sf"/>
</dbReference>
<dbReference type="Gene3D" id="3.30.420.10">
    <property type="entry name" value="Ribonuclease H-like superfamily/Ribonuclease H"/>
    <property type="match status" value="1"/>
</dbReference>
<dbReference type="KEGG" id="adu:107493665"/>
<evidence type="ECO:0000259" key="2">
    <source>
        <dbReference type="PROSITE" id="PS50994"/>
    </source>
</evidence>
<dbReference type="InterPro" id="IPR050951">
    <property type="entry name" value="Retrovirus_Pol_polyprotein"/>
</dbReference>
<dbReference type="PANTHER" id="PTHR37984:SF5">
    <property type="entry name" value="PROTEIN NYNRIN-LIKE"/>
    <property type="match status" value="1"/>
</dbReference>
<dbReference type="FunFam" id="3.10.20.370:FF:000001">
    <property type="entry name" value="Retrovirus-related Pol polyprotein from transposon 17.6-like protein"/>
    <property type="match status" value="1"/>
</dbReference>
<dbReference type="OrthoDB" id="1713704at2759"/>
<keyword evidence="3" id="KW-1185">Reference proteome</keyword>
<feature type="domain" description="Integrase catalytic" evidence="2">
    <location>
        <begin position="101"/>
        <end position="268"/>
    </location>
</feature>
<evidence type="ECO:0000313" key="4">
    <source>
        <dbReference type="RefSeq" id="XP_015970209.1"/>
    </source>
</evidence>
<dbReference type="InterPro" id="IPR001584">
    <property type="entry name" value="Integrase_cat-core"/>
</dbReference>
<dbReference type="InterPro" id="IPR041577">
    <property type="entry name" value="RT_RNaseH_2"/>
</dbReference>
<dbReference type="PROSITE" id="PS50994">
    <property type="entry name" value="INTEGRASE"/>
    <property type="match status" value="1"/>
</dbReference>
<dbReference type="SUPFAM" id="SSF56672">
    <property type="entry name" value="DNA/RNA polymerases"/>
    <property type="match status" value="1"/>
</dbReference>
<dbReference type="GO" id="GO:0003676">
    <property type="term" value="F:nucleic acid binding"/>
    <property type="evidence" value="ECO:0007669"/>
    <property type="project" value="InterPro"/>
</dbReference>
<dbReference type="GO" id="GO:0003824">
    <property type="term" value="F:catalytic activity"/>
    <property type="evidence" value="ECO:0007669"/>
    <property type="project" value="UniProtKB-KW"/>
</dbReference>
<organism evidence="3 4">
    <name type="scientific">Arachis duranensis</name>
    <name type="common">Wild peanut</name>
    <dbReference type="NCBI Taxonomy" id="130453"/>
    <lineage>
        <taxon>Eukaryota</taxon>
        <taxon>Viridiplantae</taxon>
        <taxon>Streptophyta</taxon>
        <taxon>Embryophyta</taxon>
        <taxon>Tracheophyta</taxon>
        <taxon>Spermatophyta</taxon>
        <taxon>Magnoliopsida</taxon>
        <taxon>eudicotyledons</taxon>
        <taxon>Gunneridae</taxon>
        <taxon>Pentapetalae</taxon>
        <taxon>rosids</taxon>
        <taxon>fabids</taxon>
        <taxon>Fabales</taxon>
        <taxon>Fabaceae</taxon>
        <taxon>Papilionoideae</taxon>
        <taxon>50 kb inversion clade</taxon>
        <taxon>dalbergioids sensu lato</taxon>
        <taxon>Dalbergieae</taxon>
        <taxon>Pterocarpus clade</taxon>
        <taxon>Arachis</taxon>
    </lineage>
</organism>
<evidence type="ECO:0000313" key="3">
    <source>
        <dbReference type="Proteomes" id="UP000515211"/>
    </source>
</evidence>
<evidence type="ECO:0000256" key="1">
    <source>
        <dbReference type="ARBA" id="ARBA00023268"/>
    </source>
</evidence>
<proteinExistence type="predicted"/>